<evidence type="ECO:0000256" key="4">
    <source>
        <dbReference type="ARBA" id="ARBA00023136"/>
    </source>
</evidence>
<feature type="transmembrane region" description="Helical" evidence="5">
    <location>
        <begin position="470"/>
        <end position="496"/>
    </location>
</feature>
<feature type="transmembrane region" description="Helical" evidence="5">
    <location>
        <begin position="323"/>
        <end position="345"/>
    </location>
</feature>
<feature type="transmembrane region" description="Helical" evidence="5">
    <location>
        <begin position="88"/>
        <end position="110"/>
    </location>
</feature>
<name>A0A0N1PFD1_LEPSE</name>
<dbReference type="Pfam" id="PF01490">
    <property type="entry name" value="Aa_trans"/>
    <property type="match status" value="1"/>
</dbReference>
<dbReference type="GO" id="GO:0015179">
    <property type="term" value="F:L-amino acid transmembrane transporter activity"/>
    <property type="evidence" value="ECO:0007669"/>
    <property type="project" value="TreeGrafter"/>
</dbReference>
<dbReference type="PANTHER" id="PTHR22950:SF690">
    <property type="entry name" value="ACID TRANSPORTER, PUTATIVE-RELATED"/>
    <property type="match status" value="1"/>
</dbReference>
<feature type="transmembrane region" description="Helical" evidence="5">
    <location>
        <begin position="433"/>
        <end position="458"/>
    </location>
</feature>
<accession>A0A0N1PFD1</accession>
<dbReference type="PANTHER" id="PTHR22950">
    <property type="entry name" value="AMINO ACID TRANSPORTER"/>
    <property type="match status" value="1"/>
</dbReference>
<dbReference type="OMA" id="ETMPYWK"/>
<keyword evidence="2 5" id="KW-0812">Transmembrane</keyword>
<evidence type="ECO:0000256" key="1">
    <source>
        <dbReference type="ARBA" id="ARBA00004141"/>
    </source>
</evidence>
<dbReference type="Proteomes" id="UP000038009">
    <property type="component" value="Unassembled WGS sequence"/>
</dbReference>
<dbReference type="VEuPathDB" id="TriTrypDB:Lsey_0007_0170"/>
<sequence>MSGNREPMLSDLDDGLELRELSQPNNGSAHVITANADELSISGSNSGADAVPAKVGRATVGMVEGDAVCSSPTGSDARDYGDRKKHNIFVRFMSALIPHGGLLSGVFNLASVTLGAGIMSIPSSFNTSGLIMGITYLVIITALTVFSITLLTKAMLKTGIYSFEGLALALFGRGGDIMVAVLMWLLCFGGAVGYVIAVGNIFTAIFRHPDVPQYLQKDAGRRCIVSVVWLLFMLPLALPKRINSLRYASAVGVIFIVLFVICIIWHSAAYGLKDGIRQDLVMVSTGNAGVSGLSIFMFSYLCQVNVGRILEEAVNKSTWSITLQAILSCSVCGTLYFLAGFFGYAEFGPGLTGNIINEYDPYAHPIFFVVFIGLVIKLCAAFSLNMLACRTAFFNVVHWDLETMPYWKHTLVSLPLATGALILGLFVPDINVVFGLAGSFCGGFIAFVFPALFVMYAGNWSFTTVGIWHYFATYFLLICGVIAIVFGSGSSIYGAVIKYS</sequence>
<dbReference type="AlphaFoldDB" id="A0A0N1PFD1"/>
<comment type="subcellular location">
    <subcellularLocation>
        <location evidence="1">Membrane</location>
        <topology evidence="1">Multi-pass membrane protein</topology>
    </subcellularLocation>
</comment>
<dbReference type="GO" id="GO:0016020">
    <property type="term" value="C:membrane"/>
    <property type="evidence" value="ECO:0007669"/>
    <property type="project" value="UniProtKB-SubCell"/>
</dbReference>
<feature type="domain" description="Amino acid transporter transmembrane" evidence="6">
    <location>
        <begin position="101"/>
        <end position="491"/>
    </location>
</feature>
<reference evidence="7 8" key="1">
    <citation type="journal article" date="2015" name="PLoS Pathog.">
        <title>Leptomonas seymouri: Adaptations to the Dixenous Life Cycle Analyzed by Genome Sequencing, Transcriptome Profiling and Co-infection with Leishmania donovani.</title>
        <authorList>
            <person name="Kraeva N."/>
            <person name="Butenko A."/>
            <person name="Hlavacova J."/>
            <person name="Kostygov A."/>
            <person name="Myskova J."/>
            <person name="Grybchuk D."/>
            <person name="Lestinova T."/>
            <person name="Votypka J."/>
            <person name="Volf P."/>
            <person name="Opperdoes F."/>
            <person name="Flegontov P."/>
            <person name="Lukes J."/>
            <person name="Yurchenko V."/>
        </authorList>
    </citation>
    <scope>NUCLEOTIDE SEQUENCE [LARGE SCALE GENOMIC DNA]</scope>
    <source>
        <strain evidence="7 8">ATCC 30220</strain>
    </source>
</reference>
<dbReference type="GO" id="GO:0005737">
    <property type="term" value="C:cytoplasm"/>
    <property type="evidence" value="ECO:0007669"/>
    <property type="project" value="TreeGrafter"/>
</dbReference>
<keyword evidence="4 5" id="KW-0472">Membrane</keyword>
<organism evidence="7 8">
    <name type="scientific">Leptomonas seymouri</name>
    <dbReference type="NCBI Taxonomy" id="5684"/>
    <lineage>
        <taxon>Eukaryota</taxon>
        <taxon>Discoba</taxon>
        <taxon>Euglenozoa</taxon>
        <taxon>Kinetoplastea</taxon>
        <taxon>Metakinetoplastina</taxon>
        <taxon>Trypanosomatida</taxon>
        <taxon>Trypanosomatidae</taxon>
        <taxon>Leishmaniinae</taxon>
        <taxon>Leptomonas</taxon>
    </lineage>
</organism>
<feature type="transmembrane region" description="Helical" evidence="5">
    <location>
        <begin position="219"/>
        <end position="238"/>
    </location>
</feature>
<feature type="transmembrane region" description="Helical" evidence="5">
    <location>
        <begin position="245"/>
        <end position="268"/>
    </location>
</feature>
<keyword evidence="3 5" id="KW-1133">Transmembrane helix</keyword>
<evidence type="ECO:0000259" key="6">
    <source>
        <dbReference type="Pfam" id="PF01490"/>
    </source>
</evidence>
<gene>
    <name evidence="7" type="ORF">ABL78_0530</name>
</gene>
<feature type="transmembrane region" description="Helical" evidence="5">
    <location>
        <begin position="280"/>
        <end position="302"/>
    </location>
</feature>
<evidence type="ECO:0000313" key="7">
    <source>
        <dbReference type="EMBL" id="KPI90304.1"/>
    </source>
</evidence>
<comment type="caution">
    <text evidence="7">The sequence shown here is derived from an EMBL/GenBank/DDBJ whole genome shotgun (WGS) entry which is preliminary data.</text>
</comment>
<evidence type="ECO:0000313" key="8">
    <source>
        <dbReference type="Proteomes" id="UP000038009"/>
    </source>
</evidence>
<protein>
    <submittedName>
        <fullName evidence="7">Putative amino acid transporter aATP11</fullName>
    </submittedName>
</protein>
<keyword evidence="8" id="KW-1185">Reference proteome</keyword>
<dbReference type="OrthoDB" id="28208at2759"/>
<evidence type="ECO:0000256" key="2">
    <source>
        <dbReference type="ARBA" id="ARBA00022692"/>
    </source>
</evidence>
<dbReference type="EMBL" id="LJSK01000007">
    <property type="protein sequence ID" value="KPI90304.1"/>
    <property type="molecule type" value="Genomic_DNA"/>
</dbReference>
<proteinExistence type="predicted"/>
<feature type="transmembrane region" description="Helical" evidence="5">
    <location>
        <begin position="365"/>
        <end position="388"/>
    </location>
</feature>
<feature type="transmembrane region" description="Helical" evidence="5">
    <location>
        <begin position="409"/>
        <end position="427"/>
    </location>
</feature>
<feature type="transmembrane region" description="Helical" evidence="5">
    <location>
        <begin position="130"/>
        <end position="156"/>
    </location>
</feature>
<evidence type="ECO:0000256" key="5">
    <source>
        <dbReference type="SAM" id="Phobius"/>
    </source>
</evidence>
<dbReference type="InterPro" id="IPR013057">
    <property type="entry name" value="AA_transpt_TM"/>
</dbReference>
<feature type="transmembrane region" description="Helical" evidence="5">
    <location>
        <begin position="177"/>
        <end position="199"/>
    </location>
</feature>
<evidence type="ECO:0000256" key="3">
    <source>
        <dbReference type="ARBA" id="ARBA00022989"/>
    </source>
</evidence>